<reference evidence="14 15" key="1">
    <citation type="journal article" date="2009" name="PLoS ONE">
        <title>The complete genome of Teredinibacter turnerae T7901: an intracellular endosymbiont of marine wood-boring bivalves (shipworms).</title>
        <authorList>
            <person name="Yang J.C."/>
            <person name="Madupu R."/>
            <person name="Durkin A.S."/>
            <person name="Ekborg N.A."/>
            <person name="Pedamallu C.S."/>
            <person name="Hostetler J.B."/>
            <person name="Radune D."/>
            <person name="Toms B.S."/>
            <person name="Henrissat B."/>
            <person name="Coutinho P.M."/>
            <person name="Schwarz S."/>
            <person name="Field L."/>
            <person name="Trindade-Silva A.E."/>
            <person name="Soares C.A.G."/>
            <person name="Elshahawi S."/>
            <person name="Hanora A."/>
            <person name="Schmidt E.W."/>
            <person name="Haygood M.G."/>
            <person name="Posfai J."/>
            <person name="Benner J."/>
            <person name="Madinger C."/>
            <person name="Nove J."/>
            <person name="Anton B."/>
            <person name="Chaudhary K."/>
            <person name="Foster J."/>
            <person name="Holman A."/>
            <person name="Kumar S."/>
            <person name="Lessard P.A."/>
            <person name="Luyten Y.A."/>
            <person name="Slatko B."/>
            <person name="Wood N."/>
            <person name="Wu B."/>
            <person name="Teplitski M."/>
            <person name="Mougous J.D."/>
            <person name="Ward N."/>
            <person name="Eisen J.A."/>
            <person name="Badger J.H."/>
            <person name="Distel D.L."/>
        </authorList>
    </citation>
    <scope>NUCLEOTIDE SEQUENCE [LARGE SCALE GENOMIC DNA]</scope>
    <source>
        <strain evidence="15">ATCC 39867 / T7901</strain>
    </source>
</reference>
<dbReference type="EMBL" id="CP001614">
    <property type="protein sequence ID" value="ACR11659.1"/>
    <property type="molecule type" value="Genomic_DNA"/>
</dbReference>
<feature type="region of interest" description="Hydrophobic" evidence="10">
    <location>
        <begin position="1"/>
        <end position="23"/>
    </location>
</feature>
<comment type="caution">
    <text evidence="10">Lacks conserved residue(s) required for the propagation of feature annotation.</text>
</comment>
<dbReference type="PROSITE" id="PS00198">
    <property type="entry name" value="4FE4S_FER_1"/>
    <property type="match status" value="2"/>
</dbReference>
<feature type="binding site" evidence="10 11">
    <location>
        <position position="50"/>
    </location>
    <ligand>
        <name>[4Fe-4S] cluster</name>
        <dbReference type="ChEBI" id="CHEBI:49883"/>
        <label>1</label>
    </ligand>
</feature>
<comment type="function">
    <text evidence="10">Part of a membrane-bound complex that couples electron transfer with translocation of ions across the membrane.</text>
</comment>
<keyword evidence="5 10" id="KW-1278">Translocase</keyword>
<dbReference type="AlphaFoldDB" id="C5BT98"/>
<feature type="binding site" evidence="10 11">
    <location>
        <position position="116"/>
    </location>
    <ligand>
        <name>[4Fe-4S] cluster</name>
        <dbReference type="ChEBI" id="CHEBI:49883"/>
        <label>2</label>
    </ligand>
</feature>
<evidence type="ECO:0000256" key="6">
    <source>
        <dbReference type="ARBA" id="ARBA00022982"/>
    </source>
</evidence>
<dbReference type="GO" id="GO:0022900">
    <property type="term" value="P:electron transport chain"/>
    <property type="evidence" value="ECO:0007669"/>
    <property type="project" value="UniProtKB-UniRule"/>
</dbReference>
<evidence type="ECO:0000256" key="2">
    <source>
        <dbReference type="ARBA" id="ARBA00022485"/>
    </source>
</evidence>
<evidence type="ECO:0000313" key="15">
    <source>
        <dbReference type="Proteomes" id="UP000009080"/>
    </source>
</evidence>
<comment type="similarity">
    <text evidence="10">Belongs to the 4Fe4S bacterial-type ferredoxin family. RnfB subfamily.</text>
</comment>
<evidence type="ECO:0000256" key="10">
    <source>
        <dbReference type="HAMAP-Rule" id="MF_00463"/>
    </source>
</evidence>
<feature type="binding site" evidence="10 11">
    <location>
        <position position="150"/>
    </location>
    <ligand>
        <name>[4Fe-4S] cluster</name>
        <dbReference type="ChEBI" id="CHEBI:49883"/>
        <label>2</label>
    </ligand>
</feature>
<keyword evidence="4 10" id="KW-0677">Repeat</keyword>
<feature type="binding site" evidence="10 11">
    <location>
        <position position="47"/>
    </location>
    <ligand>
        <name>[4Fe-4S] cluster</name>
        <dbReference type="ChEBI" id="CHEBI:49883"/>
        <label>1</label>
    </ligand>
</feature>
<evidence type="ECO:0000313" key="14">
    <source>
        <dbReference type="EMBL" id="ACR11659.1"/>
    </source>
</evidence>
<evidence type="ECO:0000256" key="1">
    <source>
        <dbReference type="ARBA" id="ARBA00022448"/>
    </source>
</evidence>
<keyword evidence="15" id="KW-1185">Reference proteome</keyword>
<evidence type="ECO:0000256" key="4">
    <source>
        <dbReference type="ARBA" id="ARBA00022737"/>
    </source>
</evidence>
<keyword evidence="9 10" id="KW-0472">Membrane</keyword>
<dbReference type="Gene3D" id="3.30.70.20">
    <property type="match status" value="1"/>
</dbReference>
<dbReference type="PROSITE" id="PS51656">
    <property type="entry name" value="4FE4S"/>
    <property type="match status" value="1"/>
</dbReference>
<feature type="binding site" evidence="10 11">
    <location>
        <position position="113"/>
    </location>
    <ligand>
        <name>[4Fe-4S] cluster</name>
        <dbReference type="ChEBI" id="CHEBI:49883"/>
        <label>2</label>
    </ligand>
</feature>
<dbReference type="Pfam" id="PF04060">
    <property type="entry name" value="FeS"/>
    <property type="match status" value="1"/>
</dbReference>
<keyword evidence="7 10" id="KW-0408">Iron</keyword>
<feature type="binding site" evidence="10 11">
    <location>
        <position position="55"/>
    </location>
    <ligand>
        <name>[4Fe-4S] cluster</name>
        <dbReference type="ChEBI" id="CHEBI:49883"/>
        <label>1</label>
    </ligand>
</feature>
<dbReference type="HAMAP" id="MF_00463">
    <property type="entry name" value="RsxB_RnfB"/>
    <property type="match status" value="1"/>
</dbReference>
<dbReference type="InterPro" id="IPR017896">
    <property type="entry name" value="4Fe4S_Fe-S-bd"/>
</dbReference>
<dbReference type="InterPro" id="IPR050395">
    <property type="entry name" value="4Fe4S_Ferredoxin_RnfB"/>
</dbReference>
<dbReference type="GO" id="GO:0051539">
    <property type="term" value="F:4 iron, 4 sulfur cluster binding"/>
    <property type="evidence" value="ECO:0007669"/>
    <property type="project" value="UniProtKB-UniRule"/>
</dbReference>
<evidence type="ECO:0000259" key="13">
    <source>
        <dbReference type="PROSITE" id="PS51656"/>
    </source>
</evidence>
<feature type="domain" description="4Fe-4S ferredoxin-type" evidence="12">
    <location>
        <begin position="101"/>
        <end position="130"/>
    </location>
</feature>
<dbReference type="Proteomes" id="UP000009080">
    <property type="component" value="Chromosome"/>
</dbReference>
<keyword evidence="1 10" id="KW-0813">Transport</keyword>
<dbReference type="OrthoDB" id="9789936at2"/>
<comment type="subunit">
    <text evidence="10">The complex is composed of six subunits: RnfA, RnfB, RnfC, RnfD, RnfE and RnfG.</text>
</comment>
<dbReference type="PANTHER" id="PTHR43560:SF1">
    <property type="entry name" value="ION-TRANSLOCATING OXIDOREDUCTASE COMPLEX SUBUNIT B"/>
    <property type="match status" value="1"/>
</dbReference>
<gene>
    <name evidence="10" type="primary">rnfB</name>
    <name evidence="14" type="ordered locus">TERTU_1525</name>
</gene>
<dbReference type="Gene3D" id="1.10.15.40">
    <property type="entry name" value="Electron transport complex subunit B, putative Fe-S cluster"/>
    <property type="match status" value="1"/>
</dbReference>
<feature type="binding site" evidence="10 11">
    <location>
        <position position="140"/>
    </location>
    <ligand>
        <name>[4Fe-4S] cluster</name>
        <dbReference type="ChEBI" id="CHEBI:49883"/>
        <label>3</label>
    </ligand>
</feature>
<dbReference type="PANTHER" id="PTHR43560">
    <property type="entry name" value="ION-TRANSLOCATING OXIDOREDUCTASE COMPLEX SUBUNIT B"/>
    <property type="match status" value="1"/>
</dbReference>
<keyword evidence="8 10" id="KW-0411">Iron-sulfur</keyword>
<dbReference type="InterPro" id="IPR016463">
    <property type="entry name" value="RnfB/RsxB_Proteobac"/>
</dbReference>
<dbReference type="PROSITE" id="PS51379">
    <property type="entry name" value="4FE4S_FER_2"/>
    <property type="match status" value="2"/>
</dbReference>
<dbReference type="SUPFAM" id="SSF54862">
    <property type="entry name" value="4Fe-4S ferredoxins"/>
    <property type="match status" value="1"/>
</dbReference>
<feature type="domain" description="4Fe-4S" evidence="13">
    <location>
        <begin position="30"/>
        <end position="89"/>
    </location>
</feature>
<feature type="domain" description="4Fe-4S ferredoxin-type" evidence="12">
    <location>
        <begin position="131"/>
        <end position="160"/>
    </location>
</feature>
<sequence>MVLAILAITVLGAGLGLLLGIAGKVFAVEEENPLVKEIEDILPGSQCGQCGFPGCSPAAKAVVDGEIGINFCPPGGRALVEDLAKLLDIDPNSVGEVAKPLVAAINEELCVGCTKCFKACPTDAVVGANGQIHVVISSACTGCKKCQEACPENCISMSPEEESLNTWHWPKPHAA</sequence>
<evidence type="ECO:0000256" key="3">
    <source>
        <dbReference type="ARBA" id="ARBA00022723"/>
    </source>
</evidence>
<comment type="subcellular location">
    <subcellularLocation>
        <location evidence="10">Cell inner membrane</location>
    </subcellularLocation>
</comment>
<evidence type="ECO:0000256" key="11">
    <source>
        <dbReference type="PIRSR" id="PIRSR005784-1"/>
    </source>
</evidence>
<proteinExistence type="inferred from homology"/>
<keyword evidence="10" id="KW-1003">Cell membrane</keyword>
<evidence type="ECO:0000256" key="9">
    <source>
        <dbReference type="ARBA" id="ARBA00023136"/>
    </source>
</evidence>
<keyword evidence="3 10" id="KW-0479">Metal-binding</keyword>
<feature type="binding site" evidence="10 11">
    <location>
        <position position="72"/>
    </location>
    <ligand>
        <name>[4Fe-4S] cluster</name>
        <dbReference type="ChEBI" id="CHEBI:49883"/>
        <label>1</label>
    </ligand>
</feature>
<dbReference type="KEGG" id="ttu:TERTU_1525"/>
<dbReference type="RefSeq" id="WP_015817771.1">
    <property type="nucleotide sequence ID" value="NC_012997.1"/>
</dbReference>
<protein>
    <recommendedName>
        <fullName evidence="10">Ion-translocating oxidoreductase complex subunit B</fullName>
        <ecNumber evidence="10">7.-.-.-</ecNumber>
    </recommendedName>
    <alternativeName>
        <fullName evidence="10">Rnf electron transport complex subunit B</fullName>
    </alternativeName>
</protein>
<evidence type="ECO:0000256" key="5">
    <source>
        <dbReference type="ARBA" id="ARBA00022967"/>
    </source>
</evidence>
<dbReference type="NCBIfam" id="TIGR01944">
    <property type="entry name" value="rnfB"/>
    <property type="match status" value="1"/>
</dbReference>
<name>C5BT98_TERTT</name>
<dbReference type="GO" id="GO:0009055">
    <property type="term" value="F:electron transfer activity"/>
    <property type="evidence" value="ECO:0007669"/>
    <property type="project" value="InterPro"/>
</dbReference>
<dbReference type="HOGENOM" id="CLU_063448_2_0_6"/>
<evidence type="ECO:0000256" key="8">
    <source>
        <dbReference type="ARBA" id="ARBA00023014"/>
    </source>
</evidence>
<keyword evidence="2 10" id="KW-0004">4Fe-4S</keyword>
<evidence type="ECO:0000259" key="12">
    <source>
        <dbReference type="PROSITE" id="PS51379"/>
    </source>
</evidence>
<organism evidence="14 15">
    <name type="scientific">Teredinibacter turnerae (strain ATCC 39867 / T7901)</name>
    <dbReference type="NCBI Taxonomy" id="377629"/>
    <lineage>
        <taxon>Bacteria</taxon>
        <taxon>Pseudomonadati</taxon>
        <taxon>Pseudomonadota</taxon>
        <taxon>Gammaproteobacteria</taxon>
        <taxon>Cellvibrionales</taxon>
        <taxon>Cellvibrionaceae</taxon>
        <taxon>Teredinibacter</taxon>
    </lineage>
</organism>
<accession>C5BT98</accession>
<feature type="binding site" evidence="10 11">
    <location>
        <position position="146"/>
    </location>
    <ligand>
        <name>[4Fe-4S] cluster</name>
        <dbReference type="ChEBI" id="CHEBI:49883"/>
        <label>3</label>
    </ligand>
</feature>
<dbReference type="GO" id="GO:0005886">
    <property type="term" value="C:plasma membrane"/>
    <property type="evidence" value="ECO:0007669"/>
    <property type="project" value="UniProtKB-SubCell"/>
</dbReference>
<dbReference type="PIRSF" id="PIRSF005784">
    <property type="entry name" value="Elect_transpt_RnfB"/>
    <property type="match status" value="1"/>
</dbReference>
<dbReference type="InterPro" id="IPR010207">
    <property type="entry name" value="Elect_transpt_cplx_RnfB/RsxB"/>
</dbReference>
<dbReference type="STRING" id="377629.TERTU_1525"/>
<feature type="binding site" evidence="10 11">
    <location>
        <position position="120"/>
    </location>
    <ligand>
        <name>[4Fe-4S] cluster</name>
        <dbReference type="ChEBI" id="CHEBI:49883"/>
        <label>3</label>
    </ligand>
</feature>
<dbReference type="InterPro" id="IPR017900">
    <property type="entry name" value="4Fe4S_Fe_S_CS"/>
</dbReference>
<dbReference type="GO" id="GO:0046872">
    <property type="term" value="F:metal ion binding"/>
    <property type="evidence" value="ECO:0007669"/>
    <property type="project" value="UniProtKB-KW"/>
</dbReference>
<keyword evidence="6 10" id="KW-0249">Electron transport</keyword>
<evidence type="ECO:0000256" key="7">
    <source>
        <dbReference type="ARBA" id="ARBA00023004"/>
    </source>
</evidence>
<feature type="binding site" evidence="10 11">
    <location>
        <position position="143"/>
    </location>
    <ligand>
        <name>[4Fe-4S] cluster</name>
        <dbReference type="ChEBI" id="CHEBI:49883"/>
        <label>3</label>
    </ligand>
</feature>
<dbReference type="eggNOG" id="COG2878">
    <property type="taxonomic scope" value="Bacteria"/>
</dbReference>
<dbReference type="Pfam" id="PF14697">
    <property type="entry name" value="Fer4_21"/>
    <property type="match status" value="1"/>
</dbReference>
<keyword evidence="10" id="KW-0997">Cell inner membrane</keyword>
<dbReference type="InterPro" id="IPR007202">
    <property type="entry name" value="4Fe-4S_dom"/>
</dbReference>
<comment type="cofactor">
    <cofactor evidence="10 11">
        <name>[4Fe-4S] cluster</name>
        <dbReference type="ChEBI" id="CHEBI:49883"/>
    </cofactor>
    <text evidence="10 11">Binds 3 [4Fe-4S] clusters.</text>
</comment>
<dbReference type="EC" id="7.-.-.-" evidence="10"/>
<feature type="binding site" evidence="10 11">
    <location>
        <position position="110"/>
    </location>
    <ligand>
        <name>[4Fe-4S] cluster</name>
        <dbReference type="ChEBI" id="CHEBI:49883"/>
        <label>2</label>
    </ligand>
</feature>